<proteinExistence type="predicted"/>
<dbReference type="OrthoDB" id="3057703at2759"/>
<gene>
    <name evidence="1" type="ORF">K435DRAFT_868574</name>
</gene>
<keyword evidence="2" id="KW-1185">Reference proteome</keyword>
<reference evidence="1 2" key="1">
    <citation type="journal article" date="2019" name="Nat. Ecol. Evol.">
        <title>Megaphylogeny resolves global patterns of mushroom evolution.</title>
        <authorList>
            <person name="Varga T."/>
            <person name="Krizsan K."/>
            <person name="Foldi C."/>
            <person name="Dima B."/>
            <person name="Sanchez-Garcia M."/>
            <person name="Sanchez-Ramirez S."/>
            <person name="Szollosi G.J."/>
            <person name="Szarkandi J.G."/>
            <person name="Papp V."/>
            <person name="Albert L."/>
            <person name="Andreopoulos W."/>
            <person name="Angelini C."/>
            <person name="Antonin V."/>
            <person name="Barry K.W."/>
            <person name="Bougher N.L."/>
            <person name="Buchanan P."/>
            <person name="Buyck B."/>
            <person name="Bense V."/>
            <person name="Catcheside P."/>
            <person name="Chovatia M."/>
            <person name="Cooper J."/>
            <person name="Damon W."/>
            <person name="Desjardin D."/>
            <person name="Finy P."/>
            <person name="Geml J."/>
            <person name="Haridas S."/>
            <person name="Hughes K."/>
            <person name="Justo A."/>
            <person name="Karasinski D."/>
            <person name="Kautmanova I."/>
            <person name="Kiss B."/>
            <person name="Kocsube S."/>
            <person name="Kotiranta H."/>
            <person name="LaButti K.M."/>
            <person name="Lechner B.E."/>
            <person name="Liimatainen K."/>
            <person name="Lipzen A."/>
            <person name="Lukacs Z."/>
            <person name="Mihaltcheva S."/>
            <person name="Morgado L.N."/>
            <person name="Niskanen T."/>
            <person name="Noordeloos M.E."/>
            <person name="Ohm R.A."/>
            <person name="Ortiz-Santana B."/>
            <person name="Ovrebo C."/>
            <person name="Racz N."/>
            <person name="Riley R."/>
            <person name="Savchenko A."/>
            <person name="Shiryaev A."/>
            <person name="Soop K."/>
            <person name="Spirin V."/>
            <person name="Szebenyi C."/>
            <person name="Tomsovsky M."/>
            <person name="Tulloss R.E."/>
            <person name="Uehling J."/>
            <person name="Grigoriev I.V."/>
            <person name="Vagvolgyi C."/>
            <person name="Papp T."/>
            <person name="Martin F.M."/>
            <person name="Miettinen O."/>
            <person name="Hibbett D.S."/>
            <person name="Nagy L.G."/>
        </authorList>
    </citation>
    <scope>NUCLEOTIDE SEQUENCE [LARGE SCALE GENOMIC DNA]</scope>
    <source>
        <strain evidence="1 2">CBS 962.96</strain>
    </source>
</reference>
<dbReference type="EMBL" id="ML179510">
    <property type="protein sequence ID" value="THU86158.1"/>
    <property type="molecule type" value="Genomic_DNA"/>
</dbReference>
<accession>A0A4S8LCT4</accession>
<dbReference type="Proteomes" id="UP000297245">
    <property type="component" value="Unassembled WGS sequence"/>
</dbReference>
<evidence type="ECO:0000313" key="1">
    <source>
        <dbReference type="EMBL" id="THU86158.1"/>
    </source>
</evidence>
<sequence>MKENLIYQALRNVSTELYVVSFLAMVNAPYYFQKPDHSPIHEAFVSNDATVTRSSTGLTVNDGSHTEEEDRQGTINEVGLPLFSKRASPVQQIDEIPIVRVNMTREQHVERTYLRR</sequence>
<name>A0A4S8LCT4_DENBC</name>
<evidence type="ECO:0000313" key="2">
    <source>
        <dbReference type="Proteomes" id="UP000297245"/>
    </source>
</evidence>
<organism evidence="1 2">
    <name type="scientific">Dendrothele bispora (strain CBS 962.96)</name>
    <dbReference type="NCBI Taxonomy" id="1314807"/>
    <lineage>
        <taxon>Eukaryota</taxon>
        <taxon>Fungi</taxon>
        <taxon>Dikarya</taxon>
        <taxon>Basidiomycota</taxon>
        <taxon>Agaricomycotina</taxon>
        <taxon>Agaricomycetes</taxon>
        <taxon>Agaricomycetidae</taxon>
        <taxon>Agaricales</taxon>
        <taxon>Agaricales incertae sedis</taxon>
        <taxon>Dendrothele</taxon>
    </lineage>
</organism>
<protein>
    <submittedName>
        <fullName evidence="1">Uncharacterized protein</fullName>
    </submittedName>
</protein>
<dbReference type="AlphaFoldDB" id="A0A4S8LCT4"/>